<evidence type="ECO:0000313" key="3">
    <source>
        <dbReference type="Proteomes" id="UP000245293"/>
    </source>
</evidence>
<gene>
    <name evidence="2" type="ORF">DFK10_00205</name>
</gene>
<organism evidence="2 3">
    <name type="scientific">Salibaculum griseiflavum</name>
    <dbReference type="NCBI Taxonomy" id="1914409"/>
    <lineage>
        <taxon>Bacteria</taxon>
        <taxon>Pseudomonadati</taxon>
        <taxon>Pseudomonadota</taxon>
        <taxon>Alphaproteobacteria</taxon>
        <taxon>Rhodobacterales</taxon>
        <taxon>Roseobacteraceae</taxon>
        <taxon>Salibaculum</taxon>
    </lineage>
</organism>
<evidence type="ECO:0000259" key="1">
    <source>
        <dbReference type="Pfam" id="PF13403"/>
    </source>
</evidence>
<comment type="caution">
    <text evidence="2">The sequence shown here is derived from an EMBL/GenBank/DDBJ whole genome shotgun (WGS) entry which is preliminary data.</text>
</comment>
<keyword evidence="3" id="KW-1185">Reference proteome</keyword>
<accession>A0A2V1P7A1</accession>
<reference evidence="3" key="1">
    <citation type="submission" date="2018-05" db="EMBL/GenBank/DDBJ databases">
        <authorList>
            <person name="Du Z."/>
            <person name="Wang X."/>
        </authorList>
    </citation>
    <scope>NUCLEOTIDE SEQUENCE [LARGE SCALE GENOMIC DNA]</scope>
    <source>
        <strain evidence="3">WDS4C29</strain>
    </source>
</reference>
<dbReference type="Proteomes" id="UP000245293">
    <property type="component" value="Unassembled WGS sequence"/>
</dbReference>
<dbReference type="InterPro" id="IPR028992">
    <property type="entry name" value="Hedgehog/Intein_dom"/>
</dbReference>
<name>A0A2V1P7A1_9RHOB</name>
<sequence length="362" mass="39978">MRWLGLRQRYEREFDPRGLGQDPLATALQDDGLITRGSLLAEIDLVPTSRPVNLIRYSVLDPWPSSLSLVQEPDGTLRLLMRLGPRQLSVALRTELATRSETVILTFGWDGPGRTGVMSAFVPDTGCLWQTSVPGPFPLMLRDIRRMVLDETACRQADSVTFFAMAEGICPTGPMPGLDPEAWIATPSGARPLQTLRAGDQVLDAEGKAREIRWAGSVTLPATGRFTPLKMRAPYHGLTEDLVLAPDQRLLLSGTEIEYLFGQERVSAAVRHLSDRHSVEPAAPRTPVITYRQLLLDRPAEIIANGAAVECFDAQPLFSDTRLVRHSVLSGLDREEWPAVTGFGVPVLRDYEALTLEEARYG</sequence>
<dbReference type="InterPro" id="IPR036844">
    <property type="entry name" value="Hint_dom_sf"/>
</dbReference>
<protein>
    <recommendedName>
        <fullName evidence="1">Hedgehog/Intein (Hint) domain-containing protein</fullName>
    </recommendedName>
</protein>
<proteinExistence type="predicted"/>
<dbReference type="OrthoDB" id="6305173at2"/>
<feature type="domain" description="Hedgehog/Intein (Hint)" evidence="1">
    <location>
        <begin position="179"/>
        <end position="312"/>
    </location>
</feature>
<dbReference type="SUPFAM" id="SSF51294">
    <property type="entry name" value="Hedgehog/intein (Hint) domain"/>
    <property type="match status" value="1"/>
</dbReference>
<dbReference type="AlphaFoldDB" id="A0A2V1P7A1"/>
<evidence type="ECO:0000313" key="2">
    <source>
        <dbReference type="EMBL" id="PWG18391.1"/>
    </source>
</evidence>
<dbReference type="Pfam" id="PF13403">
    <property type="entry name" value="Hint_2"/>
    <property type="match status" value="1"/>
</dbReference>
<dbReference type="EMBL" id="QETF01000001">
    <property type="protein sequence ID" value="PWG18391.1"/>
    <property type="molecule type" value="Genomic_DNA"/>
</dbReference>